<keyword evidence="4" id="KW-0966">Cell projection</keyword>
<dbReference type="STRING" id="390807.SAMN04488095_2831"/>
<accession>A0A1I3RA17</accession>
<dbReference type="PANTHER" id="PTHR34653">
    <property type="match status" value="1"/>
</dbReference>
<name>A0A1I3RA17_9RHOB</name>
<comment type="subcellular location">
    <subcellularLocation>
        <location evidence="1">Bacterial flagellum basal body</location>
    </subcellularLocation>
</comment>
<gene>
    <name evidence="4" type="ORF">SAMN04488095_2831</name>
</gene>
<dbReference type="Pfam" id="PF02049">
    <property type="entry name" value="FliE"/>
    <property type="match status" value="1"/>
</dbReference>
<dbReference type="OrthoDB" id="9812413at2"/>
<evidence type="ECO:0000256" key="1">
    <source>
        <dbReference type="ARBA" id="ARBA00004117"/>
    </source>
</evidence>
<evidence type="ECO:0000256" key="2">
    <source>
        <dbReference type="ARBA" id="ARBA00009272"/>
    </source>
</evidence>
<dbReference type="GO" id="GO:0005198">
    <property type="term" value="F:structural molecule activity"/>
    <property type="evidence" value="ECO:0007669"/>
    <property type="project" value="InterPro"/>
</dbReference>
<proteinExistence type="inferred from homology"/>
<dbReference type="PANTHER" id="PTHR34653:SF1">
    <property type="entry name" value="FLAGELLAR HOOK-BASAL BODY COMPLEX PROTEIN FLIE"/>
    <property type="match status" value="1"/>
</dbReference>
<evidence type="ECO:0000313" key="4">
    <source>
        <dbReference type="EMBL" id="SFJ42632.1"/>
    </source>
</evidence>
<dbReference type="Proteomes" id="UP000199110">
    <property type="component" value="Unassembled WGS sequence"/>
</dbReference>
<dbReference type="GO" id="GO:0003774">
    <property type="term" value="F:cytoskeletal motor activity"/>
    <property type="evidence" value="ECO:0007669"/>
    <property type="project" value="InterPro"/>
</dbReference>
<evidence type="ECO:0000313" key="5">
    <source>
        <dbReference type="Proteomes" id="UP000199110"/>
    </source>
</evidence>
<comment type="similarity">
    <text evidence="2">Belongs to the FliE family.</text>
</comment>
<keyword evidence="4" id="KW-0282">Flagellum</keyword>
<dbReference type="InterPro" id="IPR001624">
    <property type="entry name" value="FliE"/>
</dbReference>
<keyword evidence="5" id="KW-1185">Reference proteome</keyword>
<dbReference type="AlphaFoldDB" id="A0A1I3RA17"/>
<dbReference type="EMBL" id="FORA01000003">
    <property type="protein sequence ID" value="SFJ42632.1"/>
    <property type="molecule type" value="Genomic_DNA"/>
</dbReference>
<keyword evidence="4" id="KW-0969">Cilium</keyword>
<dbReference type="GO" id="GO:0071973">
    <property type="term" value="P:bacterial-type flagellum-dependent cell motility"/>
    <property type="evidence" value="ECO:0007669"/>
    <property type="project" value="InterPro"/>
</dbReference>
<protein>
    <submittedName>
        <fullName evidence="4">Flagellar hook-basal body complex protein FliE</fullName>
    </submittedName>
</protein>
<dbReference type="GO" id="GO:0009425">
    <property type="term" value="C:bacterial-type flagellum basal body"/>
    <property type="evidence" value="ECO:0007669"/>
    <property type="project" value="UniProtKB-SubCell"/>
</dbReference>
<organism evidence="4 5">
    <name type="scientific">Jannaschia pohangensis</name>
    <dbReference type="NCBI Taxonomy" id="390807"/>
    <lineage>
        <taxon>Bacteria</taxon>
        <taxon>Pseudomonadati</taxon>
        <taxon>Pseudomonadota</taxon>
        <taxon>Alphaproteobacteria</taxon>
        <taxon>Rhodobacterales</taxon>
        <taxon>Roseobacteraceae</taxon>
        <taxon>Jannaschia</taxon>
    </lineage>
</organism>
<sequence length="85" mass="8828">MDLNPILTGLGGTPTPKSNPAIDAVAGFTDMLRQAETQATAAVTGGADPHALVTALAEGKLAIDTVVTVRDRVIEAYQEILRMPV</sequence>
<evidence type="ECO:0000256" key="3">
    <source>
        <dbReference type="ARBA" id="ARBA00023143"/>
    </source>
</evidence>
<reference evidence="4 5" key="1">
    <citation type="submission" date="2016-10" db="EMBL/GenBank/DDBJ databases">
        <authorList>
            <person name="de Groot N.N."/>
        </authorList>
    </citation>
    <scope>NUCLEOTIDE SEQUENCE [LARGE SCALE GENOMIC DNA]</scope>
    <source>
        <strain evidence="4 5">DSM 19073</strain>
    </source>
</reference>
<dbReference type="RefSeq" id="WP_092781976.1">
    <property type="nucleotide sequence ID" value="NZ_FORA01000003.1"/>
</dbReference>
<keyword evidence="3" id="KW-0975">Bacterial flagellum</keyword>